<comment type="caution">
    <text evidence="1">The sequence shown here is derived from an EMBL/GenBank/DDBJ whole genome shotgun (WGS) entry which is preliminary data.</text>
</comment>
<dbReference type="EMBL" id="JAIQCV010000007">
    <property type="protein sequence ID" value="KAH1084165.1"/>
    <property type="molecule type" value="Genomic_DNA"/>
</dbReference>
<dbReference type="AlphaFoldDB" id="A0A9D3VIZ9"/>
<dbReference type="Proteomes" id="UP000828251">
    <property type="component" value="Unassembled WGS sequence"/>
</dbReference>
<proteinExistence type="predicted"/>
<gene>
    <name evidence="1" type="ORF">J1N35_023926</name>
</gene>
<protein>
    <submittedName>
        <fullName evidence="1">Uncharacterized protein</fullName>
    </submittedName>
</protein>
<sequence>MTSCLPFRRAPKEEISAIVLRQSLSSKLHVVTVMATSNASLEEQMVSLAKAMESIVTSIIGMNDQLTFMIPQIKSLRENN</sequence>
<name>A0A9D3VIZ9_9ROSI</name>
<evidence type="ECO:0000313" key="1">
    <source>
        <dbReference type="EMBL" id="KAH1084165.1"/>
    </source>
</evidence>
<reference evidence="1 2" key="1">
    <citation type="journal article" date="2021" name="Plant Biotechnol. J.">
        <title>Multi-omics assisted identification of the key and species-specific regulatory components of drought-tolerant mechanisms in Gossypium stocksii.</title>
        <authorList>
            <person name="Yu D."/>
            <person name="Ke L."/>
            <person name="Zhang D."/>
            <person name="Wu Y."/>
            <person name="Sun Y."/>
            <person name="Mei J."/>
            <person name="Sun J."/>
            <person name="Sun Y."/>
        </authorList>
    </citation>
    <scope>NUCLEOTIDE SEQUENCE [LARGE SCALE GENOMIC DNA]</scope>
    <source>
        <strain evidence="2">cv. E1</strain>
        <tissue evidence="1">Leaf</tissue>
    </source>
</reference>
<organism evidence="1 2">
    <name type="scientific">Gossypium stocksii</name>
    <dbReference type="NCBI Taxonomy" id="47602"/>
    <lineage>
        <taxon>Eukaryota</taxon>
        <taxon>Viridiplantae</taxon>
        <taxon>Streptophyta</taxon>
        <taxon>Embryophyta</taxon>
        <taxon>Tracheophyta</taxon>
        <taxon>Spermatophyta</taxon>
        <taxon>Magnoliopsida</taxon>
        <taxon>eudicotyledons</taxon>
        <taxon>Gunneridae</taxon>
        <taxon>Pentapetalae</taxon>
        <taxon>rosids</taxon>
        <taxon>malvids</taxon>
        <taxon>Malvales</taxon>
        <taxon>Malvaceae</taxon>
        <taxon>Malvoideae</taxon>
        <taxon>Gossypium</taxon>
    </lineage>
</organism>
<accession>A0A9D3VIZ9</accession>
<keyword evidence="2" id="KW-1185">Reference proteome</keyword>
<evidence type="ECO:0000313" key="2">
    <source>
        <dbReference type="Proteomes" id="UP000828251"/>
    </source>
</evidence>